<name>A0A431UCV8_9BACI</name>
<dbReference type="RefSeq" id="WP_126296307.1">
    <property type="nucleotide sequence ID" value="NZ_CP155468.1"/>
</dbReference>
<proteinExistence type="predicted"/>
<keyword evidence="2" id="KW-1185">Reference proteome</keyword>
<protein>
    <submittedName>
        <fullName evidence="1">DNA-binding protein</fullName>
    </submittedName>
</protein>
<dbReference type="Proteomes" id="UP000276349">
    <property type="component" value="Unassembled WGS sequence"/>
</dbReference>
<dbReference type="GO" id="GO:0003677">
    <property type="term" value="F:DNA binding"/>
    <property type="evidence" value="ECO:0007669"/>
    <property type="project" value="UniProtKB-KW"/>
</dbReference>
<evidence type="ECO:0000313" key="1">
    <source>
        <dbReference type="EMBL" id="RTQ86594.1"/>
    </source>
</evidence>
<sequence length="97" mass="11380">MELIWIGIGIAVAGYFIGEGLKNFKNPNYKSFIEDLDEDDGHELIKENEVHYFIGISKEDAKKLIQEYPDIPHVKLNDNVYYPKEKLRNWLMHLGEK</sequence>
<evidence type="ECO:0000313" key="2">
    <source>
        <dbReference type="Proteomes" id="UP000276349"/>
    </source>
</evidence>
<organism evidence="1 2">
    <name type="scientific">Lysinibacillus telephonicus</name>
    <dbReference type="NCBI Taxonomy" id="1714840"/>
    <lineage>
        <taxon>Bacteria</taxon>
        <taxon>Bacillati</taxon>
        <taxon>Bacillota</taxon>
        <taxon>Bacilli</taxon>
        <taxon>Bacillales</taxon>
        <taxon>Bacillaceae</taxon>
        <taxon>Lysinibacillus</taxon>
    </lineage>
</organism>
<keyword evidence="1" id="KW-0238">DNA-binding</keyword>
<gene>
    <name evidence="1" type="ORF">EKG35_19940</name>
</gene>
<accession>A0A431UCV8</accession>
<comment type="caution">
    <text evidence="1">The sequence shown here is derived from an EMBL/GenBank/DDBJ whole genome shotgun (WGS) entry which is preliminary data.</text>
</comment>
<reference evidence="1 2" key="1">
    <citation type="submission" date="2018-12" db="EMBL/GenBank/DDBJ databases">
        <authorList>
            <person name="Yu L."/>
        </authorList>
    </citation>
    <scope>NUCLEOTIDE SEQUENCE [LARGE SCALE GENOMIC DNA]</scope>
    <source>
        <strain evidence="1 2">S5H2222</strain>
    </source>
</reference>
<dbReference type="OrthoDB" id="2361226at2"/>
<dbReference type="AlphaFoldDB" id="A0A431UCV8"/>
<dbReference type="EMBL" id="RXNR01000114">
    <property type="protein sequence ID" value="RTQ86594.1"/>
    <property type="molecule type" value="Genomic_DNA"/>
</dbReference>